<dbReference type="InterPro" id="IPR051468">
    <property type="entry name" value="Fungal_SecMetab_SDRs"/>
</dbReference>
<keyword evidence="2" id="KW-0521">NADP</keyword>
<evidence type="ECO:0000313" key="5">
    <source>
        <dbReference type="Proteomes" id="UP000812966"/>
    </source>
</evidence>
<dbReference type="Proteomes" id="UP000812966">
    <property type="component" value="Unassembled WGS sequence"/>
</dbReference>
<accession>A0A8K0JNS0</accession>
<name>A0A8K0JNS0_9TREE</name>
<dbReference type="PANTHER" id="PTHR43544:SF7">
    <property type="entry name" value="NADB-LER2"/>
    <property type="match status" value="1"/>
</dbReference>
<dbReference type="OrthoDB" id="9876299at2759"/>
<organism evidence="4 5">
    <name type="scientific">Filobasidium floriforme</name>
    <dbReference type="NCBI Taxonomy" id="5210"/>
    <lineage>
        <taxon>Eukaryota</taxon>
        <taxon>Fungi</taxon>
        <taxon>Dikarya</taxon>
        <taxon>Basidiomycota</taxon>
        <taxon>Agaricomycotina</taxon>
        <taxon>Tremellomycetes</taxon>
        <taxon>Filobasidiales</taxon>
        <taxon>Filobasidiaceae</taxon>
        <taxon>Filobasidium</taxon>
    </lineage>
</organism>
<sequence>MSQNTVILITGANRGIGLELVKLYASEPQYTVIAGVRDVTKARELEEWNEQAGKESGRGGKIHLVKIDAGDLEGNKKAAAEIEQLYGKVDVLWANAGAACGSIPVLSATNADYENLFRTNTLGPIVLFQAFYALLQKSDNPVKKFLITSSIVGSTGSQHMVPFALSPYGASKAAVNHVAVKLAQEHGEKDGIAVVCLHPGSVMSDLGRQGWVDMGLDPDGPLPMPVATPEECANSLKGVVDGVTVEKDGGKFIAYDRSVVPW</sequence>
<keyword evidence="5" id="KW-1185">Reference proteome</keyword>
<dbReference type="GO" id="GO:0005737">
    <property type="term" value="C:cytoplasm"/>
    <property type="evidence" value="ECO:0007669"/>
    <property type="project" value="TreeGrafter"/>
</dbReference>
<dbReference type="EMBL" id="JABELV010000043">
    <property type="protein sequence ID" value="KAG7561928.1"/>
    <property type="molecule type" value="Genomic_DNA"/>
</dbReference>
<dbReference type="InterPro" id="IPR036291">
    <property type="entry name" value="NAD(P)-bd_dom_sf"/>
</dbReference>
<evidence type="ECO:0000313" key="4">
    <source>
        <dbReference type="EMBL" id="KAG7561928.1"/>
    </source>
</evidence>
<dbReference type="CDD" id="cd05325">
    <property type="entry name" value="carb_red_sniffer_like_SDR_c"/>
    <property type="match status" value="1"/>
</dbReference>
<evidence type="ECO:0000256" key="2">
    <source>
        <dbReference type="ARBA" id="ARBA00022857"/>
    </source>
</evidence>
<dbReference type="InterPro" id="IPR002347">
    <property type="entry name" value="SDR_fam"/>
</dbReference>
<proteinExistence type="inferred from homology"/>
<dbReference type="PRINTS" id="PR00081">
    <property type="entry name" value="GDHRDH"/>
</dbReference>
<evidence type="ECO:0000256" key="3">
    <source>
        <dbReference type="ARBA" id="ARBA00023002"/>
    </source>
</evidence>
<reference evidence="4" key="1">
    <citation type="submission" date="2020-04" db="EMBL/GenBank/DDBJ databases">
        <title>Analysis of mating type loci in Filobasidium floriforme.</title>
        <authorList>
            <person name="Nowrousian M."/>
        </authorList>
    </citation>
    <scope>NUCLEOTIDE SEQUENCE</scope>
    <source>
        <strain evidence="4">CBS 6242</strain>
    </source>
</reference>
<dbReference type="SUPFAM" id="SSF51735">
    <property type="entry name" value="NAD(P)-binding Rossmann-fold domains"/>
    <property type="match status" value="1"/>
</dbReference>
<evidence type="ECO:0008006" key="6">
    <source>
        <dbReference type="Google" id="ProtNLM"/>
    </source>
</evidence>
<comment type="similarity">
    <text evidence="1">Belongs to the short-chain dehydrogenases/reductases (SDR) family.</text>
</comment>
<dbReference type="GO" id="GO:0016491">
    <property type="term" value="F:oxidoreductase activity"/>
    <property type="evidence" value="ECO:0007669"/>
    <property type="project" value="UniProtKB-KW"/>
</dbReference>
<comment type="caution">
    <text evidence="4">The sequence shown here is derived from an EMBL/GenBank/DDBJ whole genome shotgun (WGS) entry which is preliminary data.</text>
</comment>
<dbReference type="Pfam" id="PF00106">
    <property type="entry name" value="adh_short"/>
    <property type="match status" value="1"/>
</dbReference>
<evidence type="ECO:0000256" key="1">
    <source>
        <dbReference type="ARBA" id="ARBA00006484"/>
    </source>
</evidence>
<dbReference type="AlphaFoldDB" id="A0A8K0JNS0"/>
<dbReference type="Gene3D" id="3.40.50.720">
    <property type="entry name" value="NAD(P)-binding Rossmann-like Domain"/>
    <property type="match status" value="1"/>
</dbReference>
<gene>
    <name evidence="4" type="ORF">FFLO_02657</name>
</gene>
<protein>
    <recommendedName>
        <fullName evidence="6">NAD(P)-binding protein</fullName>
    </recommendedName>
</protein>
<keyword evidence="3" id="KW-0560">Oxidoreductase</keyword>
<dbReference type="PANTHER" id="PTHR43544">
    <property type="entry name" value="SHORT-CHAIN DEHYDROGENASE/REDUCTASE"/>
    <property type="match status" value="1"/>
</dbReference>